<dbReference type="STRING" id="698738.OLEAN_C36270"/>
<keyword evidence="10" id="KW-1185">Reference proteome</keyword>
<dbReference type="GO" id="GO:0005829">
    <property type="term" value="C:cytosol"/>
    <property type="evidence" value="ECO:0007669"/>
    <property type="project" value="TreeGrafter"/>
</dbReference>
<feature type="binding site" evidence="5 7">
    <location>
        <position position="304"/>
    </location>
    <ligand>
        <name>substrate</name>
    </ligand>
</feature>
<dbReference type="AlphaFoldDB" id="R4YUE2"/>
<dbReference type="CDD" id="cd06827">
    <property type="entry name" value="PLPDE_III_AR_proteobact"/>
    <property type="match status" value="1"/>
</dbReference>
<dbReference type="SUPFAM" id="SSF51419">
    <property type="entry name" value="PLP-binding barrel"/>
    <property type="match status" value="1"/>
</dbReference>
<organism evidence="9 10">
    <name type="scientific">Oleispira antarctica RB-8</name>
    <dbReference type="NCBI Taxonomy" id="698738"/>
    <lineage>
        <taxon>Bacteria</taxon>
        <taxon>Pseudomonadati</taxon>
        <taxon>Pseudomonadota</taxon>
        <taxon>Gammaproteobacteria</taxon>
        <taxon>Oceanospirillales</taxon>
        <taxon>Oceanospirillaceae</taxon>
        <taxon>Oleispira</taxon>
    </lineage>
</organism>
<dbReference type="EC" id="5.1.1.1" evidence="5"/>
<dbReference type="FunFam" id="3.20.20.10:FF:000002">
    <property type="entry name" value="Alanine racemase"/>
    <property type="match status" value="1"/>
</dbReference>
<proteinExistence type="inferred from homology"/>
<dbReference type="OrthoDB" id="9813814at2"/>
<keyword evidence="3 5" id="KW-0663">Pyridoxal phosphate</keyword>
<dbReference type="InterPro" id="IPR029066">
    <property type="entry name" value="PLP-binding_barrel"/>
</dbReference>
<feature type="active site" description="Proton acceptor; specific for L-alanine" evidence="5">
    <location>
        <position position="256"/>
    </location>
</feature>
<evidence type="ECO:0000259" key="8">
    <source>
        <dbReference type="SMART" id="SM01005"/>
    </source>
</evidence>
<dbReference type="UniPathway" id="UPA00042">
    <property type="reaction ID" value="UER00497"/>
</dbReference>
<dbReference type="SUPFAM" id="SSF50621">
    <property type="entry name" value="Alanine racemase C-terminal domain-like"/>
    <property type="match status" value="1"/>
</dbReference>
<evidence type="ECO:0000313" key="9">
    <source>
        <dbReference type="EMBL" id="CCK77803.1"/>
    </source>
</evidence>
<dbReference type="NCBIfam" id="TIGR00492">
    <property type="entry name" value="alr"/>
    <property type="match status" value="1"/>
</dbReference>
<comment type="pathway">
    <text evidence="5">Amino-acid biosynthesis; D-alanine biosynthesis; D-alanine from L-alanine: step 1/1.</text>
</comment>
<feature type="active site" description="Proton acceptor; specific for D-alanine" evidence="5">
    <location>
        <position position="33"/>
    </location>
</feature>
<evidence type="ECO:0000256" key="7">
    <source>
        <dbReference type="PIRSR" id="PIRSR600821-52"/>
    </source>
</evidence>
<dbReference type="InterPro" id="IPR001608">
    <property type="entry name" value="Ala_racemase_N"/>
</dbReference>
<dbReference type="PANTHER" id="PTHR30511">
    <property type="entry name" value="ALANINE RACEMASE"/>
    <property type="match status" value="1"/>
</dbReference>
<gene>
    <name evidence="9" type="primary">alr</name>
    <name evidence="9" type="ORF">OLEAN_C36270</name>
</gene>
<evidence type="ECO:0000313" key="10">
    <source>
        <dbReference type="Proteomes" id="UP000032749"/>
    </source>
</evidence>
<dbReference type="Pfam" id="PF01168">
    <property type="entry name" value="Ala_racemase_N"/>
    <property type="match status" value="1"/>
</dbReference>
<dbReference type="Gene3D" id="2.40.37.10">
    <property type="entry name" value="Lyase, Ornithine Decarboxylase, Chain A, domain 1"/>
    <property type="match status" value="1"/>
</dbReference>
<dbReference type="HAMAP" id="MF_01201">
    <property type="entry name" value="Ala_racemase"/>
    <property type="match status" value="1"/>
</dbReference>
<reference evidence="9 10" key="1">
    <citation type="journal article" date="2013" name="Nat. Commun.">
        <title>Genome sequence and functional genomic analysis of the oil-degrading bacterium Oleispira antarctica.</title>
        <authorList>
            <person name="Kube M."/>
            <person name="Chernikova T.N."/>
            <person name="Al-Ramahi Y."/>
            <person name="Beloqui A."/>
            <person name="Lopez-Cortez N."/>
            <person name="Guazzaroni M.E."/>
            <person name="Heipieper H.J."/>
            <person name="Klages S."/>
            <person name="Kotsyurbenko O.R."/>
            <person name="Langer I."/>
            <person name="Nechitaylo T.Y."/>
            <person name="Lunsdorf H."/>
            <person name="Fernandez M."/>
            <person name="Juarez S."/>
            <person name="Ciordia S."/>
            <person name="Singer A."/>
            <person name="Kagan O."/>
            <person name="Egorova O."/>
            <person name="Petit P.A."/>
            <person name="Stogios P."/>
            <person name="Kim Y."/>
            <person name="Tchigvintsev A."/>
            <person name="Flick R."/>
            <person name="Denaro R."/>
            <person name="Genovese M."/>
            <person name="Albar J.P."/>
            <person name="Reva O.N."/>
            <person name="Martinez-Gomariz M."/>
            <person name="Tran H."/>
            <person name="Ferrer M."/>
            <person name="Savchenko A."/>
            <person name="Yakunin A.F."/>
            <person name="Yakimov M.M."/>
            <person name="Golyshina O.V."/>
            <person name="Reinhardt R."/>
            <person name="Golyshin P.N."/>
        </authorList>
    </citation>
    <scope>NUCLEOTIDE SEQUENCE [LARGE SCALE GENOMIC DNA]</scope>
</reference>
<comment type="similarity">
    <text evidence="5">Belongs to the alanine racemase family.</text>
</comment>
<feature type="modified residue" description="N6-(pyridoxal phosphate)lysine" evidence="5 6">
    <location>
        <position position="33"/>
    </location>
</feature>
<evidence type="ECO:0000256" key="1">
    <source>
        <dbReference type="ARBA" id="ARBA00000316"/>
    </source>
</evidence>
<dbReference type="KEGG" id="oai:OLEAN_C36270"/>
<dbReference type="InterPro" id="IPR009006">
    <property type="entry name" value="Ala_racemase/Decarboxylase_C"/>
</dbReference>
<comment type="catalytic activity">
    <reaction evidence="1 5">
        <text>L-alanine = D-alanine</text>
        <dbReference type="Rhea" id="RHEA:20249"/>
        <dbReference type="ChEBI" id="CHEBI:57416"/>
        <dbReference type="ChEBI" id="CHEBI:57972"/>
        <dbReference type="EC" id="5.1.1.1"/>
    </reaction>
</comment>
<accession>R4YUE2</accession>
<dbReference type="GO" id="GO:0030632">
    <property type="term" value="P:D-alanine biosynthetic process"/>
    <property type="evidence" value="ECO:0007669"/>
    <property type="project" value="UniProtKB-UniRule"/>
</dbReference>
<feature type="binding site" evidence="5 7">
    <location>
        <position position="128"/>
    </location>
    <ligand>
        <name>substrate</name>
    </ligand>
</feature>
<sequence>MARPTQAVINLQHLKDNYQLAKGYSQKAYAVIKADAYGHGLLPVAHALVDADGLAVACMDEALQLRHQGIKSPILVLEGAFDKSEWLAAVEHDIEMALHHQSQLDILVTEPCFAQLKLWLKIDTGMNRLGFRLAESTSAFEQCRHAGLNIKVLMSHFACSDDLSKDKTATQFQALEEILQQQKGFWPELIVSSNNSAAVIAWPNVCDHISRPGIMLYGSSPLISEAPLTTHLKPVMTLKSNIISSHIVNIGESIGYGDGWIAEKTTRIGIVAIGYGDGYPRSAPSGTPVYCNDKRLSTLGRVSMDMLCIDISENDDIDVGSEVELWGENINVNDVAKLCNTISYELFCQLTPRVKRVYL</sequence>
<dbReference type="SMART" id="SM01005">
    <property type="entry name" value="Ala_racemase_C"/>
    <property type="match status" value="1"/>
</dbReference>
<evidence type="ECO:0000256" key="6">
    <source>
        <dbReference type="PIRSR" id="PIRSR600821-50"/>
    </source>
</evidence>
<dbReference type="Pfam" id="PF00842">
    <property type="entry name" value="Ala_racemase_C"/>
    <property type="match status" value="1"/>
</dbReference>
<dbReference type="Gene3D" id="3.20.20.10">
    <property type="entry name" value="Alanine racemase"/>
    <property type="match status" value="1"/>
</dbReference>
<comment type="function">
    <text evidence="5">Catalyzes the interconversion of L-alanine and D-alanine. May also act on other amino acids.</text>
</comment>
<dbReference type="PATRIC" id="fig|698738.3.peg.3774"/>
<evidence type="ECO:0000256" key="3">
    <source>
        <dbReference type="ARBA" id="ARBA00022898"/>
    </source>
</evidence>
<comment type="cofactor">
    <cofactor evidence="2 5 6">
        <name>pyridoxal 5'-phosphate</name>
        <dbReference type="ChEBI" id="CHEBI:597326"/>
    </cofactor>
</comment>
<evidence type="ECO:0000256" key="2">
    <source>
        <dbReference type="ARBA" id="ARBA00001933"/>
    </source>
</evidence>
<dbReference type="GO" id="GO:0008784">
    <property type="term" value="F:alanine racemase activity"/>
    <property type="evidence" value="ECO:0007669"/>
    <property type="project" value="UniProtKB-UniRule"/>
</dbReference>
<dbReference type="PRINTS" id="PR00992">
    <property type="entry name" value="ALARACEMASE"/>
</dbReference>
<dbReference type="EMBL" id="FO203512">
    <property type="protein sequence ID" value="CCK77803.1"/>
    <property type="molecule type" value="Genomic_DNA"/>
</dbReference>
<dbReference type="PROSITE" id="PS00395">
    <property type="entry name" value="ALANINE_RACEMASE"/>
    <property type="match status" value="1"/>
</dbReference>
<feature type="domain" description="Alanine racemase C-terminal" evidence="8">
    <location>
        <begin position="235"/>
        <end position="359"/>
    </location>
</feature>
<name>R4YUE2_OLEAN</name>
<evidence type="ECO:0000256" key="5">
    <source>
        <dbReference type="HAMAP-Rule" id="MF_01201"/>
    </source>
</evidence>
<evidence type="ECO:0000256" key="4">
    <source>
        <dbReference type="ARBA" id="ARBA00023235"/>
    </source>
</evidence>
<dbReference type="InterPro" id="IPR000821">
    <property type="entry name" value="Ala_racemase"/>
</dbReference>
<dbReference type="GO" id="GO:0030170">
    <property type="term" value="F:pyridoxal phosphate binding"/>
    <property type="evidence" value="ECO:0007669"/>
    <property type="project" value="UniProtKB-UniRule"/>
</dbReference>
<keyword evidence="4 5" id="KW-0413">Isomerase</keyword>
<dbReference type="PANTHER" id="PTHR30511:SF0">
    <property type="entry name" value="ALANINE RACEMASE, CATABOLIC-RELATED"/>
    <property type="match status" value="1"/>
</dbReference>
<dbReference type="InterPro" id="IPR011079">
    <property type="entry name" value="Ala_racemase_C"/>
</dbReference>
<protein>
    <recommendedName>
        <fullName evidence="5">Alanine racemase</fullName>
        <ecNumber evidence="5">5.1.1.1</ecNumber>
    </recommendedName>
</protein>
<dbReference type="InterPro" id="IPR020622">
    <property type="entry name" value="Ala_racemase_pyridoxalP-BS"/>
</dbReference>
<dbReference type="HOGENOM" id="CLU_028393_1_0_6"/>
<dbReference type="Proteomes" id="UP000032749">
    <property type="component" value="Chromosome"/>
</dbReference>